<name>A0A0B6RYW1_BURPL</name>
<feature type="domain" description="N-acetyltransferase" evidence="1">
    <location>
        <begin position="48"/>
        <end position="216"/>
    </location>
</feature>
<dbReference type="SUPFAM" id="SSF55729">
    <property type="entry name" value="Acyl-CoA N-acyltransferases (Nat)"/>
    <property type="match status" value="1"/>
</dbReference>
<dbReference type="Pfam" id="PF00583">
    <property type="entry name" value="Acetyltransf_1"/>
    <property type="match status" value="1"/>
</dbReference>
<dbReference type="AlphaFoldDB" id="A0A0B6RYW1"/>
<dbReference type="RefSeq" id="WP_042623955.1">
    <property type="nucleotide sequence ID" value="NZ_BSTO01000024.1"/>
</dbReference>
<sequence>MSAPDALLAGWTFRAARPDDARACAPLILASGVREFGFFLGVPDEAMVGFLAGAFASRHGRFSWRRHRVAVAPDGSVAGVLAAHDGRVIALDDPHVAWLLLRRFGLRHTVASLLRGLVLEGELPAPKRSQTHVAHCAIDARWRGTGVFTALFEDACRHGVIATDDGREVVLDVLLSNTRAAALYRRLGFVELARAKPPAPKLPRELVSTRMRWQRGA</sequence>
<evidence type="ECO:0000313" key="3">
    <source>
        <dbReference type="Proteomes" id="UP000031838"/>
    </source>
</evidence>
<proteinExistence type="predicted"/>
<accession>A0A0B6RYW1</accession>
<dbReference type="KEGG" id="bgp:BGL_1c06500"/>
<reference evidence="2 3" key="2">
    <citation type="journal article" date="2016" name="Appl. Microbiol. Biotechnol.">
        <title>Mutations improving production and secretion of extracellular lipase by Burkholderia glumae PG1.</title>
        <authorList>
            <person name="Knapp A."/>
            <person name="Voget S."/>
            <person name="Gao R."/>
            <person name="Zaburannyi N."/>
            <person name="Krysciak D."/>
            <person name="Breuer M."/>
            <person name="Hauer B."/>
            <person name="Streit W.R."/>
            <person name="Muller R."/>
            <person name="Daniel R."/>
            <person name="Jaeger K.E."/>
        </authorList>
    </citation>
    <scope>NUCLEOTIDE SEQUENCE [LARGE SCALE GENOMIC DNA]</scope>
    <source>
        <strain evidence="2 3">PG1</strain>
    </source>
</reference>
<dbReference type="PROSITE" id="PS51186">
    <property type="entry name" value="GNAT"/>
    <property type="match status" value="1"/>
</dbReference>
<dbReference type="Gene3D" id="3.40.630.30">
    <property type="match status" value="1"/>
</dbReference>
<dbReference type="HOGENOM" id="CLU_112791_0_0_4"/>
<dbReference type="Proteomes" id="UP000031838">
    <property type="component" value="Chromosome 1"/>
</dbReference>
<dbReference type="InterPro" id="IPR016181">
    <property type="entry name" value="Acyl_CoA_acyltransferase"/>
</dbReference>
<gene>
    <name evidence="2" type="ORF">BGL_1c06500</name>
</gene>
<keyword evidence="3" id="KW-1185">Reference proteome</keyword>
<dbReference type="GO" id="GO:0016747">
    <property type="term" value="F:acyltransferase activity, transferring groups other than amino-acyl groups"/>
    <property type="evidence" value="ECO:0007669"/>
    <property type="project" value="InterPro"/>
</dbReference>
<organism evidence="2 3">
    <name type="scientific">Burkholderia plantarii</name>
    <dbReference type="NCBI Taxonomy" id="41899"/>
    <lineage>
        <taxon>Bacteria</taxon>
        <taxon>Pseudomonadati</taxon>
        <taxon>Pseudomonadota</taxon>
        <taxon>Betaproteobacteria</taxon>
        <taxon>Burkholderiales</taxon>
        <taxon>Burkholderiaceae</taxon>
        <taxon>Burkholderia</taxon>
    </lineage>
</organism>
<protein>
    <recommendedName>
        <fullName evidence="1">N-acetyltransferase domain-containing protein</fullName>
    </recommendedName>
</protein>
<dbReference type="EMBL" id="CP002580">
    <property type="protein sequence ID" value="AJK45186.1"/>
    <property type="molecule type" value="Genomic_DNA"/>
</dbReference>
<dbReference type="OrthoDB" id="9098398at2"/>
<evidence type="ECO:0000313" key="2">
    <source>
        <dbReference type="EMBL" id="AJK45186.1"/>
    </source>
</evidence>
<dbReference type="KEGG" id="bpla:bpln_1g06420"/>
<evidence type="ECO:0000259" key="1">
    <source>
        <dbReference type="PROSITE" id="PS51186"/>
    </source>
</evidence>
<dbReference type="InterPro" id="IPR000182">
    <property type="entry name" value="GNAT_dom"/>
</dbReference>
<reference evidence="3" key="1">
    <citation type="submission" date="2011-03" db="EMBL/GenBank/DDBJ databases">
        <authorList>
            <person name="Voget S."/>
            <person name="Streit W.R."/>
            <person name="Jaeger K.E."/>
            <person name="Daniel R."/>
        </authorList>
    </citation>
    <scope>NUCLEOTIDE SEQUENCE [LARGE SCALE GENOMIC DNA]</scope>
    <source>
        <strain evidence="3">PG1</strain>
    </source>
</reference>